<feature type="binding site" evidence="6">
    <location>
        <position position="9"/>
    </location>
    <ligand>
        <name>Mg(2+)</name>
        <dbReference type="ChEBI" id="CHEBI:18420"/>
    </ligand>
</feature>
<evidence type="ECO:0000256" key="4">
    <source>
        <dbReference type="ARBA" id="ARBA00022777"/>
    </source>
</evidence>
<keyword evidence="4 6" id="KW-0418">Kinase</keyword>
<feature type="binding site" evidence="6">
    <location>
        <position position="86"/>
    </location>
    <ligand>
        <name>substrate</name>
    </ligand>
</feature>
<dbReference type="EC" id="2.7.2.1" evidence="6"/>
<gene>
    <name evidence="8" type="primary">tdcD</name>
    <name evidence="6" type="synonym">ackA</name>
    <name evidence="8" type="ORF">GCM10010995_21550</name>
</gene>
<evidence type="ECO:0000256" key="7">
    <source>
        <dbReference type="RuleBase" id="RU003835"/>
    </source>
</evidence>
<comment type="caution">
    <text evidence="8">The sequence shown here is derived from an EMBL/GenBank/DDBJ whole genome shotgun (WGS) entry which is preliminary data.</text>
</comment>
<dbReference type="GO" id="GO:0000287">
    <property type="term" value="F:magnesium ion binding"/>
    <property type="evidence" value="ECO:0007669"/>
    <property type="project" value="UniProtKB-UniRule"/>
</dbReference>
<feature type="binding site" evidence="6">
    <location>
        <begin position="201"/>
        <end position="205"/>
    </location>
    <ligand>
        <name>ATP</name>
        <dbReference type="ChEBI" id="CHEBI:30616"/>
    </ligand>
</feature>
<dbReference type="AlphaFoldDB" id="A0A8J3E922"/>
<evidence type="ECO:0000313" key="8">
    <source>
        <dbReference type="EMBL" id="GGG03773.1"/>
    </source>
</evidence>
<dbReference type="PANTHER" id="PTHR21060:SF15">
    <property type="entry name" value="ACETATE KINASE-RELATED"/>
    <property type="match status" value="1"/>
</dbReference>
<keyword evidence="6" id="KW-0963">Cytoplasm</keyword>
<reference evidence="8" key="2">
    <citation type="submission" date="2020-09" db="EMBL/GenBank/DDBJ databases">
        <authorList>
            <person name="Sun Q."/>
            <person name="Zhou Y."/>
        </authorList>
    </citation>
    <scope>NUCLEOTIDE SEQUENCE</scope>
    <source>
        <strain evidence="8">CGMCC 1.15758</strain>
    </source>
</reference>
<sequence length="395" mass="43832">MPQYFLVFNCGSSSIKFSLYDHNTLVQTLVGLVDKINTNETTLSISVNGQTKTETSPLNYHQAFAKIIGFLKQQDCFSQIIAIGHRVVHGGHHFDRAVIVTDDVIAKIRTLIPLAPLHNPANLEGIEFCQQHFISIPQIAVFDTAFHQSIPEEIYRYAIPNTLYEDLHIRKYGFHGISHQYIAQAAAQHLSLTQGNFICAHLGNGCSVTAIKNGKSINTSMGFTPLDGLVMGTRSGTIDPGIFSYLQQILNMDVNEINQLLNNQSGLLGLCGLSDMREIEHLIDNPDIELKEAKQAKLALDIFSHRAASFIASYLMYFDQLDGLIFTAGIGQNSALVRQEIINRLKFNGFAIDAARNQNAAQTIEIHAKGSKRIMVLKTDEERMIAQSCQMLLAN</sequence>
<feature type="binding site" evidence="6">
    <location>
        <position position="381"/>
    </location>
    <ligand>
        <name>Mg(2+)</name>
        <dbReference type="ChEBI" id="CHEBI:18420"/>
    </ligand>
</feature>
<dbReference type="GO" id="GO:0006083">
    <property type="term" value="P:acetate metabolic process"/>
    <property type="evidence" value="ECO:0007669"/>
    <property type="project" value="TreeGrafter"/>
</dbReference>
<dbReference type="PROSITE" id="PS01076">
    <property type="entry name" value="ACETATE_KINASE_2"/>
    <property type="match status" value="1"/>
</dbReference>
<dbReference type="UniPathway" id="UPA00340">
    <property type="reaction ID" value="UER00458"/>
</dbReference>
<dbReference type="InterPro" id="IPR023865">
    <property type="entry name" value="Aliphatic_acid_kinase_CS"/>
</dbReference>
<comment type="pathway">
    <text evidence="6">Metabolic intermediate biosynthesis; acetyl-CoA biosynthesis; acetyl-CoA from acetate: step 1/2.</text>
</comment>
<keyword evidence="2 6" id="KW-0808">Transferase</keyword>
<dbReference type="InterPro" id="IPR043129">
    <property type="entry name" value="ATPase_NBD"/>
</dbReference>
<dbReference type="PANTHER" id="PTHR21060">
    <property type="entry name" value="ACETATE KINASE"/>
    <property type="match status" value="1"/>
</dbReference>
<dbReference type="GO" id="GO:0005737">
    <property type="term" value="C:cytoplasm"/>
    <property type="evidence" value="ECO:0007669"/>
    <property type="project" value="UniProtKB-SubCell"/>
</dbReference>
<keyword evidence="9" id="KW-1185">Reference proteome</keyword>
<comment type="similarity">
    <text evidence="1 6 7">Belongs to the acetokinase family.</text>
</comment>
<protein>
    <recommendedName>
        <fullName evidence="6">Acetate kinase</fullName>
        <ecNumber evidence="6">2.7.2.1</ecNumber>
    </recommendedName>
    <alternativeName>
        <fullName evidence="6">Acetokinase</fullName>
    </alternativeName>
</protein>
<feature type="site" description="Transition state stabilizer" evidence="6">
    <location>
        <position position="234"/>
    </location>
</feature>
<keyword evidence="6" id="KW-0460">Magnesium</keyword>
<evidence type="ECO:0000256" key="6">
    <source>
        <dbReference type="HAMAP-Rule" id="MF_00020"/>
    </source>
</evidence>
<comment type="subcellular location">
    <subcellularLocation>
        <location evidence="6">Cytoplasm</location>
    </subcellularLocation>
</comment>
<accession>A0A8J3E922</accession>
<evidence type="ECO:0000256" key="3">
    <source>
        <dbReference type="ARBA" id="ARBA00022741"/>
    </source>
</evidence>
<dbReference type="HAMAP" id="MF_00020">
    <property type="entry name" value="Acetate_kinase"/>
    <property type="match status" value="1"/>
</dbReference>
<dbReference type="InterPro" id="IPR000890">
    <property type="entry name" value="Aliphatic_acid_kin_short-chain"/>
</dbReference>
<dbReference type="PIRSF" id="PIRSF000722">
    <property type="entry name" value="Acetate_prop_kin"/>
    <property type="match status" value="1"/>
</dbReference>
<dbReference type="NCBIfam" id="TIGR00016">
    <property type="entry name" value="ackA"/>
    <property type="match status" value="1"/>
</dbReference>
<keyword evidence="6" id="KW-0479">Metal-binding</keyword>
<dbReference type="GO" id="GO:0006085">
    <property type="term" value="P:acetyl-CoA biosynthetic process"/>
    <property type="evidence" value="ECO:0007669"/>
    <property type="project" value="UniProtKB-UniRule"/>
</dbReference>
<dbReference type="Proteomes" id="UP000636949">
    <property type="component" value="Unassembled WGS sequence"/>
</dbReference>
<feature type="binding site" evidence="6">
    <location>
        <begin position="275"/>
        <end position="277"/>
    </location>
    <ligand>
        <name>ATP</name>
        <dbReference type="ChEBI" id="CHEBI:30616"/>
    </ligand>
</feature>
<evidence type="ECO:0000256" key="1">
    <source>
        <dbReference type="ARBA" id="ARBA00008748"/>
    </source>
</evidence>
<feature type="site" description="Transition state stabilizer" evidence="6">
    <location>
        <position position="175"/>
    </location>
</feature>
<evidence type="ECO:0000256" key="2">
    <source>
        <dbReference type="ARBA" id="ARBA00022679"/>
    </source>
</evidence>
<dbReference type="InterPro" id="IPR004372">
    <property type="entry name" value="Ac/propionate_kinase"/>
</dbReference>
<feature type="active site" description="Proton donor/acceptor" evidence="6">
    <location>
        <position position="143"/>
    </location>
</feature>
<reference evidence="8" key="1">
    <citation type="journal article" date="2014" name="Int. J. Syst. Evol. Microbiol.">
        <title>Complete genome sequence of Corynebacterium casei LMG S-19264T (=DSM 44701T), isolated from a smear-ripened cheese.</title>
        <authorList>
            <consortium name="US DOE Joint Genome Institute (JGI-PGF)"/>
            <person name="Walter F."/>
            <person name="Albersmeier A."/>
            <person name="Kalinowski J."/>
            <person name="Ruckert C."/>
        </authorList>
    </citation>
    <scope>NUCLEOTIDE SEQUENCE</scope>
    <source>
        <strain evidence="8">CGMCC 1.15758</strain>
    </source>
</reference>
<dbReference type="SUPFAM" id="SSF53067">
    <property type="entry name" value="Actin-like ATPase domain"/>
    <property type="match status" value="2"/>
</dbReference>
<comment type="function">
    <text evidence="6">Catalyzes the formation of acetyl phosphate from acetate and ATP. Can also catalyze the reverse reaction.</text>
</comment>
<comment type="caution">
    <text evidence="6">Lacks conserved residue(s) required for the propagation of feature annotation.</text>
</comment>
<proteinExistence type="inferred from homology"/>
<keyword evidence="5 6" id="KW-0067">ATP-binding</keyword>
<dbReference type="RefSeq" id="WP_117003478.1">
    <property type="nucleotide sequence ID" value="NZ_BMJS01000028.1"/>
</dbReference>
<dbReference type="Pfam" id="PF00871">
    <property type="entry name" value="Acetate_kinase"/>
    <property type="match status" value="1"/>
</dbReference>
<dbReference type="Gene3D" id="3.30.420.40">
    <property type="match status" value="2"/>
</dbReference>
<dbReference type="OrthoDB" id="9802453at2"/>
<comment type="subunit">
    <text evidence="6">Homodimer.</text>
</comment>
<dbReference type="GO" id="GO:0008776">
    <property type="term" value="F:acetate kinase activity"/>
    <property type="evidence" value="ECO:0007669"/>
    <property type="project" value="UniProtKB-UniRule"/>
</dbReference>
<comment type="catalytic activity">
    <reaction evidence="6">
        <text>acetate + ATP = acetyl phosphate + ADP</text>
        <dbReference type="Rhea" id="RHEA:11352"/>
        <dbReference type="ChEBI" id="CHEBI:22191"/>
        <dbReference type="ChEBI" id="CHEBI:30089"/>
        <dbReference type="ChEBI" id="CHEBI:30616"/>
        <dbReference type="ChEBI" id="CHEBI:456216"/>
        <dbReference type="EC" id="2.7.2.1"/>
    </reaction>
</comment>
<comment type="cofactor">
    <cofactor evidence="6">
        <name>Mg(2+)</name>
        <dbReference type="ChEBI" id="CHEBI:18420"/>
    </cofactor>
    <cofactor evidence="6">
        <name>Mn(2+)</name>
        <dbReference type="ChEBI" id="CHEBI:29035"/>
    </cofactor>
    <text evidence="6">Mg(2+). Can also accept Mn(2+).</text>
</comment>
<organism evidence="8 9">
    <name type="scientific">Cysteiniphilum litorale</name>
    <dbReference type="NCBI Taxonomy" id="2056700"/>
    <lineage>
        <taxon>Bacteria</taxon>
        <taxon>Pseudomonadati</taxon>
        <taxon>Pseudomonadota</taxon>
        <taxon>Gammaproteobacteria</taxon>
        <taxon>Thiotrichales</taxon>
        <taxon>Fastidiosibacteraceae</taxon>
        <taxon>Cysteiniphilum</taxon>
    </lineage>
</organism>
<dbReference type="GO" id="GO:0005524">
    <property type="term" value="F:ATP binding"/>
    <property type="evidence" value="ECO:0007669"/>
    <property type="project" value="UniProtKB-KW"/>
</dbReference>
<dbReference type="CDD" id="cd24010">
    <property type="entry name" value="ASKHA_NBD_AcK_PK"/>
    <property type="match status" value="1"/>
</dbReference>
<dbReference type="EMBL" id="BMJS01000028">
    <property type="protein sequence ID" value="GGG03773.1"/>
    <property type="molecule type" value="Genomic_DNA"/>
</dbReference>
<keyword evidence="3 6" id="KW-0547">Nucleotide-binding</keyword>
<evidence type="ECO:0000313" key="9">
    <source>
        <dbReference type="Proteomes" id="UP000636949"/>
    </source>
</evidence>
<name>A0A8J3E922_9GAMM</name>
<feature type="binding site" evidence="6">
    <location>
        <position position="16"/>
    </location>
    <ligand>
        <name>ATP</name>
        <dbReference type="ChEBI" id="CHEBI:30616"/>
    </ligand>
</feature>
<dbReference type="PRINTS" id="PR00471">
    <property type="entry name" value="ACETATEKNASE"/>
</dbReference>
<evidence type="ECO:0000256" key="5">
    <source>
        <dbReference type="ARBA" id="ARBA00022840"/>
    </source>
</evidence>